<protein>
    <submittedName>
        <fullName evidence="5">ADP-ribose pyrophosphatase</fullName>
    </submittedName>
</protein>
<feature type="domain" description="Nudix hydrolase" evidence="4">
    <location>
        <begin position="107"/>
        <end position="237"/>
    </location>
</feature>
<name>C7NFS8_KYTSD</name>
<dbReference type="GO" id="GO:0016787">
    <property type="term" value="F:hydrolase activity"/>
    <property type="evidence" value="ECO:0007669"/>
    <property type="project" value="UniProtKB-KW"/>
</dbReference>
<dbReference type="HOGENOM" id="CLU_070783_0_0_11"/>
<keyword evidence="2" id="KW-0378">Hydrolase</keyword>
<comment type="cofactor">
    <cofactor evidence="1">
        <name>Mg(2+)</name>
        <dbReference type="ChEBI" id="CHEBI:18420"/>
    </cofactor>
</comment>
<dbReference type="STRING" id="478801.Ksed_24710"/>
<evidence type="ECO:0000313" key="5">
    <source>
        <dbReference type="EMBL" id="ACV07436.1"/>
    </source>
</evidence>
<gene>
    <name evidence="5" type="ordered locus">Ksed_24710</name>
</gene>
<dbReference type="SUPFAM" id="SSF55811">
    <property type="entry name" value="Nudix"/>
    <property type="match status" value="1"/>
</dbReference>
<evidence type="ECO:0000259" key="4">
    <source>
        <dbReference type="PROSITE" id="PS51462"/>
    </source>
</evidence>
<dbReference type="AlphaFoldDB" id="C7NFS8"/>
<evidence type="ECO:0000256" key="1">
    <source>
        <dbReference type="ARBA" id="ARBA00001946"/>
    </source>
</evidence>
<evidence type="ECO:0000256" key="3">
    <source>
        <dbReference type="ARBA" id="ARBA00022842"/>
    </source>
</evidence>
<organism evidence="5 6">
    <name type="scientific">Kytococcus sedentarius (strain ATCC 14392 / DSM 20547 / JCM 11482 / CCUG 33030 / NBRC 15357 / NCTC 11040 / CCM 314 / 541)</name>
    <name type="common">Micrococcus sedentarius</name>
    <dbReference type="NCBI Taxonomy" id="478801"/>
    <lineage>
        <taxon>Bacteria</taxon>
        <taxon>Bacillati</taxon>
        <taxon>Actinomycetota</taxon>
        <taxon>Actinomycetes</taxon>
        <taxon>Micrococcales</taxon>
        <taxon>Kytococcaceae</taxon>
        <taxon>Kytococcus</taxon>
    </lineage>
</organism>
<dbReference type="InterPro" id="IPR015797">
    <property type="entry name" value="NUDIX_hydrolase-like_dom_sf"/>
</dbReference>
<reference evidence="5 6" key="1">
    <citation type="journal article" date="2009" name="Stand. Genomic Sci.">
        <title>Complete genome sequence of Kytococcus sedentarius type strain (541).</title>
        <authorList>
            <person name="Sims D."/>
            <person name="Brettin T."/>
            <person name="Detter J.C."/>
            <person name="Han C."/>
            <person name="Lapidus A."/>
            <person name="Copeland A."/>
            <person name="Glavina Del Rio T."/>
            <person name="Nolan M."/>
            <person name="Chen F."/>
            <person name="Lucas S."/>
            <person name="Tice H."/>
            <person name="Cheng J.F."/>
            <person name="Bruce D."/>
            <person name="Goodwin L."/>
            <person name="Pitluck S."/>
            <person name="Ovchinnikova G."/>
            <person name="Pati A."/>
            <person name="Ivanova N."/>
            <person name="Mavrommatis K."/>
            <person name="Chen A."/>
            <person name="Palaniappan K."/>
            <person name="D'haeseleer P."/>
            <person name="Chain P."/>
            <person name="Bristow J."/>
            <person name="Eisen J.A."/>
            <person name="Markowitz V."/>
            <person name="Hugenholtz P."/>
            <person name="Schneider S."/>
            <person name="Goker M."/>
            <person name="Pukall R."/>
            <person name="Kyrpides N.C."/>
            <person name="Klenk H.P."/>
        </authorList>
    </citation>
    <scope>NUCLEOTIDE SEQUENCE [LARGE SCALE GENOMIC DNA]</scope>
    <source>
        <strain evidence="6">ATCC 14392 / DSM 20547 / JCM 11482 / CCUG 33030 / NBRC 15357 / NCTC 11040 / CCM 314 / 541</strain>
    </source>
</reference>
<proteinExistence type="predicted"/>
<dbReference type="PANTHER" id="PTHR43046">
    <property type="entry name" value="GDP-MANNOSE MANNOSYL HYDROLASE"/>
    <property type="match status" value="1"/>
</dbReference>
<dbReference type="InterPro" id="IPR000086">
    <property type="entry name" value="NUDIX_hydrolase_dom"/>
</dbReference>
<dbReference type="PROSITE" id="PS00893">
    <property type="entry name" value="NUDIX_BOX"/>
    <property type="match status" value="1"/>
</dbReference>
<dbReference type="PROSITE" id="PS51462">
    <property type="entry name" value="NUDIX"/>
    <property type="match status" value="1"/>
</dbReference>
<dbReference type="Gene3D" id="3.90.79.10">
    <property type="entry name" value="Nucleoside Triphosphate Pyrophosphohydrolase"/>
    <property type="match status" value="1"/>
</dbReference>
<dbReference type="EMBL" id="CP001686">
    <property type="protein sequence ID" value="ACV07436.1"/>
    <property type="molecule type" value="Genomic_DNA"/>
</dbReference>
<keyword evidence="6" id="KW-1185">Reference proteome</keyword>
<dbReference type="InterPro" id="IPR020084">
    <property type="entry name" value="NUDIX_hydrolase_CS"/>
</dbReference>
<evidence type="ECO:0000256" key="2">
    <source>
        <dbReference type="ARBA" id="ARBA00022801"/>
    </source>
</evidence>
<dbReference type="KEGG" id="kse:Ksed_24710"/>
<accession>C7NFS8</accession>
<dbReference type="Proteomes" id="UP000006666">
    <property type="component" value="Chromosome"/>
</dbReference>
<dbReference type="RefSeq" id="WP_015780362.1">
    <property type="nucleotide sequence ID" value="NC_013169.1"/>
</dbReference>
<dbReference type="eggNOG" id="COG1051">
    <property type="taxonomic scope" value="Bacteria"/>
</dbReference>
<dbReference type="PANTHER" id="PTHR43046:SF12">
    <property type="entry name" value="GDP-MANNOSE MANNOSYL HYDROLASE"/>
    <property type="match status" value="1"/>
</dbReference>
<dbReference type="Pfam" id="PF00293">
    <property type="entry name" value="NUDIX"/>
    <property type="match status" value="1"/>
</dbReference>
<keyword evidence="3" id="KW-0460">Magnesium</keyword>
<dbReference type="CDD" id="cd18876">
    <property type="entry name" value="NUDIX_Hydrolase"/>
    <property type="match status" value="1"/>
</dbReference>
<sequence>MITWDWQSPHDGVRRTELESPVEPSVLIEAVDAELAAGARRVEVLLDPSRRDLRRLTMRAGLRTEGTLRAFVGDSPQGDRLLASRVATDPPRLSREGRLGVLDSSLPVKRVIAQGVITDGQGRVLLCELTYKPEWDLPGGVVDPDEGPLQTVVREVQEELGITLAPRGLLSVNWLPPYRGWSDALLCVFDLGEHPDLIEQATLQPSEIAALHWCTPDEVAAHAAPYVARHLAQVWGGTTTRRSTTYLSGGEPDLP</sequence>
<evidence type="ECO:0000313" key="6">
    <source>
        <dbReference type="Proteomes" id="UP000006666"/>
    </source>
</evidence>